<dbReference type="Proteomes" id="UP000183832">
    <property type="component" value="Unassembled WGS sequence"/>
</dbReference>
<sequence>MFHTHKFIKLAIHKHRHFHVIHGHGGHDDETVAGTSTVGGTGTGTYAKEFIKQIDCFSIKVTEIQNKHEINCCK</sequence>
<accession>A0A1J1IQG6</accession>
<keyword evidence="2" id="KW-1185">Reference proteome</keyword>
<protein>
    <submittedName>
        <fullName evidence="1">CLUMA_CG014614, isoform A</fullName>
    </submittedName>
</protein>
<evidence type="ECO:0000313" key="2">
    <source>
        <dbReference type="Proteomes" id="UP000183832"/>
    </source>
</evidence>
<reference evidence="1 2" key="1">
    <citation type="submission" date="2015-04" db="EMBL/GenBank/DDBJ databases">
        <authorList>
            <person name="Syromyatnikov M.Y."/>
            <person name="Popov V.N."/>
        </authorList>
    </citation>
    <scope>NUCLEOTIDE SEQUENCE [LARGE SCALE GENOMIC DNA]</scope>
</reference>
<dbReference type="EMBL" id="CVRI01000055">
    <property type="protein sequence ID" value="CRL01342.1"/>
    <property type="molecule type" value="Genomic_DNA"/>
</dbReference>
<proteinExistence type="predicted"/>
<evidence type="ECO:0000313" key="1">
    <source>
        <dbReference type="EMBL" id="CRL01342.1"/>
    </source>
</evidence>
<dbReference type="AlphaFoldDB" id="A0A1J1IQG6"/>
<name>A0A1J1IQG6_9DIPT</name>
<organism evidence="1 2">
    <name type="scientific">Clunio marinus</name>
    <dbReference type="NCBI Taxonomy" id="568069"/>
    <lineage>
        <taxon>Eukaryota</taxon>
        <taxon>Metazoa</taxon>
        <taxon>Ecdysozoa</taxon>
        <taxon>Arthropoda</taxon>
        <taxon>Hexapoda</taxon>
        <taxon>Insecta</taxon>
        <taxon>Pterygota</taxon>
        <taxon>Neoptera</taxon>
        <taxon>Endopterygota</taxon>
        <taxon>Diptera</taxon>
        <taxon>Nematocera</taxon>
        <taxon>Chironomoidea</taxon>
        <taxon>Chironomidae</taxon>
        <taxon>Clunio</taxon>
    </lineage>
</organism>
<gene>
    <name evidence="1" type="ORF">CLUMA_CG014614</name>
</gene>